<organism evidence="1 2">
    <name type="scientific">Corallococcus coralloides</name>
    <name type="common">Myxococcus coralloides</name>
    <dbReference type="NCBI Taxonomy" id="184914"/>
    <lineage>
        <taxon>Bacteria</taxon>
        <taxon>Pseudomonadati</taxon>
        <taxon>Myxococcota</taxon>
        <taxon>Myxococcia</taxon>
        <taxon>Myxococcales</taxon>
        <taxon>Cystobacterineae</taxon>
        <taxon>Myxococcaceae</taxon>
        <taxon>Corallococcus</taxon>
    </lineage>
</organism>
<evidence type="ECO:0000313" key="1">
    <source>
        <dbReference type="EMBL" id="QAT83786.1"/>
    </source>
</evidence>
<dbReference type="Gene3D" id="1.10.30.50">
    <property type="match status" value="1"/>
</dbReference>
<evidence type="ECO:0000313" key="2">
    <source>
        <dbReference type="Proteomes" id="UP000288758"/>
    </source>
</evidence>
<name>A0A410RPL8_CORCK</name>
<gene>
    <name evidence="1" type="ORF">EJ065_2203</name>
</gene>
<dbReference type="EMBL" id="CP034669">
    <property type="protein sequence ID" value="QAT83786.1"/>
    <property type="molecule type" value="Genomic_DNA"/>
</dbReference>
<proteinExistence type="predicted"/>
<reference evidence="1 2" key="1">
    <citation type="submission" date="2018-12" db="EMBL/GenBank/DDBJ databases">
        <title>Complete Genome Sequence of the Corallopyronin A producing Myxobacterium Corallococcus coralloides B035.</title>
        <authorList>
            <person name="Bouhired S.M."/>
            <person name="Rupp O."/>
            <person name="Blom J."/>
            <person name="Schaeberle T.F."/>
            <person name="Kehraus S."/>
            <person name="Schiefer A."/>
            <person name="Pfarr K."/>
            <person name="Goesmann A."/>
            <person name="Hoerauf A."/>
            <person name="Koenig G.M."/>
        </authorList>
    </citation>
    <scope>NUCLEOTIDE SEQUENCE [LARGE SCALE GENOMIC DNA]</scope>
    <source>
        <strain evidence="1 2">B035</strain>
    </source>
</reference>
<dbReference type="AlphaFoldDB" id="A0A410RPL8"/>
<dbReference type="RefSeq" id="WP_128795874.1">
    <property type="nucleotide sequence ID" value="NZ_CP034669.1"/>
</dbReference>
<accession>A0A410RPL8</accession>
<dbReference type="Proteomes" id="UP000288758">
    <property type="component" value="Chromosome"/>
</dbReference>
<sequence>MMNLKVCEDFPISHFEAIARSKDSPRRETLLALRPSINGAFQKYRIARGALQLLQPLLVSKSDHADLLHCYDSDTKALDYLKARIKASQSSVARAICQYCMVDAPETYDHYLPKSKFPEYAVCLHNLIPCCATCNLRRSAAWLSSAGERNHLHLYWDAIDQGEEVLFADLSFAEVPSANFHLDLSKVGSKPFFRLLERHFDQLNLRERFRVASAAELSEHHSQIRVLRGHLSPEEIAAVFRDALVAMLRRDGPHHWKVALLRAVRDSPRFIQFALDTPISVWNKQDDA</sequence>
<protein>
    <recommendedName>
        <fullName evidence="3">HNH domain-containing protein</fullName>
    </recommendedName>
</protein>
<evidence type="ECO:0008006" key="3">
    <source>
        <dbReference type="Google" id="ProtNLM"/>
    </source>
</evidence>